<keyword evidence="2" id="KW-1185">Reference proteome</keyword>
<reference evidence="1 2" key="1">
    <citation type="journal article" date="2022" name="bioRxiv">
        <title>Genomics of Preaxostyla Flagellates Illuminates Evolutionary Transitions and the Path Towards Mitochondrial Loss.</title>
        <authorList>
            <person name="Novak L.V.F."/>
            <person name="Treitli S.C."/>
            <person name="Pyrih J."/>
            <person name="Halakuc P."/>
            <person name="Pipaliya S.V."/>
            <person name="Vacek V."/>
            <person name="Brzon O."/>
            <person name="Soukal P."/>
            <person name="Eme L."/>
            <person name="Dacks J.B."/>
            <person name="Karnkowska A."/>
            <person name="Elias M."/>
            <person name="Hampl V."/>
        </authorList>
    </citation>
    <scope>NUCLEOTIDE SEQUENCE [LARGE SCALE GENOMIC DNA]</scope>
    <source>
        <strain evidence="1">NAU3</strain>
        <tissue evidence="1">Gut</tissue>
    </source>
</reference>
<gene>
    <name evidence="1" type="ORF">BLNAU_8996</name>
</gene>
<name>A0ABQ9XX18_9EUKA</name>
<evidence type="ECO:0000313" key="1">
    <source>
        <dbReference type="EMBL" id="KAK2956020.1"/>
    </source>
</evidence>
<protein>
    <submittedName>
        <fullName evidence="1">Uncharacterized protein</fullName>
    </submittedName>
</protein>
<dbReference type="Proteomes" id="UP001281761">
    <property type="component" value="Unassembled WGS sequence"/>
</dbReference>
<sequence>MSPTSTNLPRPTSFCFILLRLSQRQSSLPTYSSSFIALSPALAYRLLMNANSSFMGILEVYAVKLVCLISLSQNHDEKFTASETKQLILVFFQGNASFAIKSPQFQAADTSIKEQIIKHTKHPFGRRHFPKAEHAKDPLDFVELNSPDLSILKALSSSDITPTVPSRHFHSSDLPTAGISIKEDIISSYLGDQSMQVQKILNGKSSTCKRDDSFDRLSQAVDDVFSSFKIEQTPCTSDENPTPFEDRDYVDEGCQVDEHTEVLTSTISEEHILTLSHLLHHRLIEMIENCHRLPSVHHSSNDFVLDDLEDVLATILHTLASAYQLTTAEALHGALISQRLLHVLLVTSCSQSLKTNFTQALIICFFLALKNSQDAKYRLARLGRLFMIQQKDLAQIERLVLSAIQWNVSISLQAFANEFETLFANNNTSKETPNTSFIPADPYSVSLDSLQPNTSIYPKPSPCLRQTISLA</sequence>
<dbReference type="Gene3D" id="1.10.472.10">
    <property type="entry name" value="Cyclin-like"/>
    <property type="match status" value="1"/>
</dbReference>
<organism evidence="1 2">
    <name type="scientific">Blattamonas nauphoetae</name>
    <dbReference type="NCBI Taxonomy" id="2049346"/>
    <lineage>
        <taxon>Eukaryota</taxon>
        <taxon>Metamonada</taxon>
        <taxon>Preaxostyla</taxon>
        <taxon>Oxymonadida</taxon>
        <taxon>Blattamonas</taxon>
    </lineage>
</organism>
<proteinExistence type="predicted"/>
<accession>A0ABQ9XX18</accession>
<dbReference type="EMBL" id="JARBJD010000060">
    <property type="protein sequence ID" value="KAK2956020.1"/>
    <property type="molecule type" value="Genomic_DNA"/>
</dbReference>
<comment type="caution">
    <text evidence="1">The sequence shown here is derived from an EMBL/GenBank/DDBJ whole genome shotgun (WGS) entry which is preliminary data.</text>
</comment>
<evidence type="ECO:0000313" key="2">
    <source>
        <dbReference type="Proteomes" id="UP001281761"/>
    </source>
</evidence>